<organism evidence="2">
    <name type="scientific">viral metagenome</name>
    <dbReference type="NCBI Taxonomy" id="1070528"/>
    <lineage>
        <taxon>unclassified sequences</taxon>
        <taxon>metagenomes</taxon>
        <taxon>organismal metagenomes</taxon>
    </lineage>
</organism>
<feature type="compositionally biased region" description="Acidic residues" evidence="1">
    <location>
        <begin position="383"/>
        <end position="396"/>
    </location>
</feature>
<feature type="compositionally biased region" description="Low complexity" evidence="1">
    <location>
        <begin position="368"/>
        <end position="382"/>
    </location>
</feature>
<gene>
    <name evidence="2" type="ORF">MM415B00659_0025</name>
</gene>
<feature type="compositionally biased region" description="Basic and acidic residues" evidence="1">
    <location>
        <begin position="8"/>
        <end position="23"/>
    </location>
</feature>
<evidence type="ECO:0000313" key="2">
    <source>
        <dbReference type="EMBL" id="QJA63071.1"/>
    </source>
</evidence>
<feature type="region of interest" description="Disordered" evidence="1">
    <location>
        <begin position="1"/>
        <end position="23"/>
    </location>
</feature>
<evidence type="ECO:0000256" key="1">
    <source>
        <dbReference type="SAM" id="MobiDB-lite"/>
    </source>
</evidence>
<feature type="region of interest" description="Disordered" evidence="1">
    <location>
        <begin position="295"/>
        <end position="421"/>
    </location>
</feature>
<feature type="compositionally biased region" description="Acidic residues" evidence="1">
    <location>
        <begin position="295"/>
        <end position="308"/>
    </location>
</feature>
<accession>A0A6M3J1L9</accession>
<feature type="region of interest" description="Disordered" evidence="1">
    <location>
        <begin position="453"/>
        <end position="473"/>
    </location>
</feature>
<sequence length="473" mass="54379">MAKMGSVKPKDVKRDREEREKRKGGSFLRFHSFKTGTSFIKMLPPSINMMVPWVQHRRHFGLGKNQKSVGPCTETGKDCFSCKQVRKDLNAQKVKVRKLAERRKVSITNAFQMVDVTPLYTKTKKKGKTKFIPDNPPSECWGQIKLDEDGDPVKSKCQKCLWNESCKEGVTIGGLSGQRIDEISSYFEGDKLDITDLIEGRNIKIVKKGKTFGNTSYKVDASSKYNWEIPSSMQDAIKKRFQDLTEILKPGTPQETEDAWKGRTESDDMPECLGEFNPKKKKCKECEFADICSEEESIDDELSSNDNDDDKKGKKKKSKKGKEKEGNDDNNDNDNNDNDNNDDNNDNDDNDNDNDDNDDDKKKEEGNDNNNDNDNDNNNNNNNDDDDDNDDDDNNNNDDKKKDDSNEKDDPLEDMDKKQLKKFIKKNNLKVRVKDDMNEKKIRKLIHEELDNVSKKQKAKEIKNKLKEKAKKK</sequence>
<reference evidence="2" key="1">
    <citation type="submission" date="2020-03" db="EMBL/GenBank/DDBJ databases">
        <title>The deep terrestrial virosphere.</title>
        <authorList>
            <person name="Holmfeldt K."/>
            <person name="Nilsson E."/>
            <person name="Simone D."/>
            <person name="Lopez-Fernandez M."/>
            <person name="Wu X."/>
            <person name="de Brujin I."/>
            <person name="Lundin D."/>
            <person name="Andersson A."/>
            <person name="Bertilsson S."/>
            <person name="Dopson M."/>
        </authorList>
    </citation>
    <scope>NUCLEOTIDE SEQUENCE</scope>
    <source>
        <strain evidence="2">MM415B00659</strain>
    </source>
</reference>
<dbReference type="AlphaFoldDB" id="A0A6M3J1L9"/>
<protein>
    <submittedName>
        <fullName evidence="2">Uncharacterized protein</fullName>
    </submittedName>
</protein>
<name>A0A6M3J1L9_9ZZZZ</name>
<proteinExistence type="predicted"/>
<feature type="compositionally biased region" description="Basic and acidic residues" evidence="1">
    <location>
        <begin position="453"/>
        <end position="467"/>
    </location>
</feature>
<feature type="compositionally biased region" description="Basic and acidic residues" evidence="1">
    <location>
        <begin position="397"/>
        <end position="418"/>
    </location>
</feature>
<feature type="compositionally biased region" description="Acidic residues" evidence="1">
    <location>
        <begin position="328"/>
        <end position="358"/>
    </location>
</feature>
<dbReference type="EMBL" id="MT141489">
    <property type="protein sequence ID" value="QJA63071.1"/>
    <property type="molecule type" value="Genomic_DNA"/>
</dbReference>
<feature type="region of interest" description="Disordered" evidence="1">
    <location>
        <begin position="250"/>
        <end position="276"/>
    </location>
</feature>